<gene>
    <name evidence="3" type="ORF">OSV15_09815</name>
</gene>
<accession>A0AA47E5L8</accession>
<evidence type="ECO:0000313" key="3">
    <source>
        <dbReference type="EMBL" id="WAE54428.1"/>
    </source>
</evidence>
<keyword evidence="2" id="KW-0732">Signal</keyword>
<feature type="chain" id="PRO_5041302291" description="Secreted protein" evidence="2">
    <location>
        <begin position="19"/>
        <end position="106"/>
    </location>
</feature>
<evidence type="ECO:0000256" key="2">
    <source>
        <dbReference type="SAM" id="SignalP"/>
    </source>
</evidence>
<protein>
    <recommendedName>
        <fullName evidence="5">Secreted protein</fullName>
    </recommendedName>
</protein>
<dbReference type="RefSeq" id="WP_267932636.1">
    <property type="nucleotide sequence ID" value="NZ_CP113257.1"/>
</dbReference>
<feature type="compositionally biased region" description="Basic and acidic residues" evidence="1">
    <location>
        <begin position="71"/>
        <end position="84"/>
    </location>
</feature>
<feature type="region of interest" description="Disordered" evidence="1">
    <location>
        <begin position="36"/>
        <end position="106"/>
    </location>
</feature>
<dbReference type="Proteomes" id="UP001164632">
    <property type="component" value="Chromosome"/>
</dbReference>
<proteinExistence type="predicted"/>
<dbReference type="EMBL" id="CP113257">
    <property type="protein sequence ID" value="WAE54428.1"/>
    <property type="molecule type" value="Genomic_DNA"/>
</dbReference>
<feature type="signal peptide" evidence="2">
    <location>
        <begin position="1"/>
        <end position="18"/>
    </location>
</feature>
<evidence type="ECO:0000313" key="4">
    <source>
        <dbReference type="Proteomes" id="UP001164632"/>
    </source>
</evidence>
<reference evidence="3" key="1">
    <citation type="submission" date="2022-11" db="EMBL/GenBank/DDBJ databases">
        <title>Genomic of Pseudomonas TF18.</title>
        <authorList>
            <person name="Liu T."/>
        </authorList>
    </citation>
    <scope>NUCLEOTIDE SEQUENCE</scope>
    <source>
        <strain evidence="3">TF18</strain>
    </source>
</reference>
<evidence type="ECO:0000256" key="1">
    <source>
        <dbReference type="SAM" id="MobiDB-lite"/>
    </source>
</evidence>
<evidence type="ECO:0008006" key="5">
    <source>
        <dbReference type="Google" id="ProtNLM"/>
    </source>
</evidence>
<organism evidence="3 4">
    <name type="scientific">Stutzerimonas frequens</name>
    <dbReference type="NCBI Taxonomy" id="2968969"/>
    <lineage>
        <taxon>Bacteria</taxon>
        <taxon>Pseudomonadati</taxon>
        <taxon>Pseudomonadota</taxon>
        <taxon>Gammaproteobacteria</taxon>
        <taxon>Pseudomonadales</taxon>
        <taxon>Pseudomonadaceae</taxon>
        <taxon>Stutzerimonas</taxon>
    </lineage>
</organism>
<sequence length="106" mass="11396">MRIQSVVMLVALVSAAGAQGVDLPAAEWQLAQNTAAPDRGAAGNGSMGIGEDIQYLDEQDRQGQAVSNEAQDARSGRVERDAEPGHGGNETDMEHRRRPTLDRREN</sequence>
<dbReference type="AlphaFoldDB" id="A0AA47E5L8"/>
<feature type="compositionally biased region" description="Basic and acidic residues" evidence="1">
    <location>
        <begin position="92"/>
        <end position="106"/>
    </location>
</feature>
<name>A0AA47E5L8_9GAMM</name>